<protein>
    <recommendedName>
        <fullName evidence="3">HPr domain-containing protein</fullName>
    </recommendedName>
</protein>
<sequence length="95" mass="10784">MKVWEAFPVITKTININSLDKIETFVDIINKFNGRFDLVSGCSIVNAKSIMAIFSLDISRPVYLYIYNEESAEHVTKALAEFEVNALQIQEQLLA</sequence>
<dbReference type="eggNOG" id="COG1925">
    <property type="taxonomic scope" value="Bacteria"/>
</dbReference>
<evidence type="ECO:0000313" key="2">
    <source>
        <dbReference type="Proteomes" id="UP000003174"/>
    </source>
</evidence>
<evidence type="ECO:0000313" key="1">
    <source>
        <dbReference type="EMBL" id="EEG37730.1"/>
    </source>
</evidence>
<evidence type="ECO:0008006" key="3">
    <source>
        <dbReference type="Google" id="ProtNLM"/>
    </source>
</evidence>
<gene>
    <name evidence="1" type="ORF">EUBHAL_00382</name>
</gene>
<proteinExistence type="predicted"/>
<accession>C0ESK9</accession>
<dbReference type="Proteomes" id="UP000003174">
    <property type="component" value="Unassembled WGS sequence"/>
</dbReference>
<reference evidence="1 2" key="2">
    <citation type="submission" date="2009-02" db="EMBL/GenBank/DDBJ databases">
        <title>Draft genome sequence of Eubacterium hallii (DSM 3353).</title>
        <authorList>
            <person name="Sudarsanam P."/>
            <person name="Ley R."/>
            <person name="Guruge J."/>
            <person name="Turnbaugh P.J."/>
            <person name="Mahowald M."/>
            <person name="Liep D."/>
            <person name="Gordon J."/>
        </authorList>
    </citation>
    <scope>NUCLEOTIDE SEQUENCE [LARGE SCALE GENOMIC DNA]</scope>
    <source>
        <strain evidence="1 2">DSM 3353</strain>
    </source>
</reference>
<dbReference type="EMBL" id="ACEP01000027">
    <property type="protein sequence ID" value="EEG37730.1"/>
    <property type="molecule type" value="Genomic_DNA"/>
</dbReference>
<reference evidence="1 2" key="1">
    <citation type="submission" date="2009-01" db="EMBL/GenBank/DDBJ databases">
        <authorList>
            <person name="Fulton L."/>
            <person name="Clifton S."/>
            <person name="Fulton B."/>
            <person name="Xu J."/>
            <person name="Minx P."/>
            <person name="Pepin K.H."/>
            <person name="Johnson M."/>
            <person name="Bhonagiri V."/>
            <person name="Nash W.E."/>
            <person name="Mardis E.R."/>
            <person name="Wilson R.K."/>
        </authorList>
    </citation>
    <scope>NUCLEOTIDE SEQUENCE [LARGE SCALE GENOMIC DNA]</scope>
    <source>
        <strain evidence="1 2">DSM 3353</strain>
    </source>
</reference>
<comment type="caution">
    <text evidence="1">The sequence shown here is derived from an EMBL/GenBank/DDBJ whole genome shotgun (WGS) entry which is preliminary data.</text>
</comment>
<dbReference type="SUPFAM" id="SSF55594">
    <property type="entry name" value="HPr-like"/>
    <property type="match status" value="1"/>
</dbReference>
<organism evidence="1 2">
    <name type="scientific">Anaerobutyricum hallii DSM 3353</name>
    <dbReference type="NCBI Taxonomy" id="411469"/>
    <lineage>
        <taxon>Bacteria</taxon>
        <taxon>Bacillati</taxon>
        <taxon>Bacillota</taxon>
        <taxon>Clostridia</taxon>
        <taxon>Lachnospirales</taxon>
        <taxon>Lachnospiraceae</taxon>
        <taxon>Anaerobutyricum</taxon>
    </lineage>
</organism>
<dbReference type="InterPro" id="IPR035895">
    <property type="entry name" value="HPr-like_sf"/>
</dbReference>
<dbReference type="AlphaFoldDB" id="C0ESK9"/>
<name>C0ESK9_9FIRM</name>